<dbReference type="RefSeq" id="XP_023088622.1">
    <property type="nucleotide sequence ID" value="XM_023234859.1"/>
</dbReference>
<dbReference type="AlphaFoldDB" id="Q2UUE7"/>
<dbReference type="KEGG" id="aor:AO090009000344"/>
<dbReference type="EMBL" id="AP007150">
    <property type="protein sequence ID" value="BAE54818.1"/>
    <property type="molecule type" value="Genomic_DNA"/>
</dbReference>
<dbReference type="Proteomes" id="UP000006564">
    <property type="component" value="Chromosome 1"/>
</dbReference>
<accession>Q2UUE7</accession>
<dbReference type="VEuPathDB" id="FungiDB:AO090009000344"/>
<reference evidence="1 2" key="1">
    <citation type="journal article" date="2005" name="Nature">
        <title>Genome sequencing and analysis of Aspergillus oryzae.</title>
        <authorList>
            <person name="Machida M."/>
            <person name="Asai K."/>
            <person name="Sano M."/>
            <person name="Tanaka T."/>
            <person name="Kumagai T."/>
            <person name="Terai G."/>
            <person name="Kusumoto K."/>
            <person name="Arima T."/>
            <person name="Akita O."/>
            <person name="Kashiwagi Y."/>
            <person name="Abe K."/>
            <person name="Gomi K."/>
            <person name="Horiuchi H."/>
            <person name="Kitamoto K."/>
            <person name="Kobayashi T."/>
            <person name="Takeuchi M."/>
            <person name="Denning D.W."/>
            <person name="Galagan J.E."/>
            <person name="Nierman W.C."/>
            <person name="Yu J."/>
            <person name="Archer D.B."/>
            <person name="Bennett J.W."/>
            <person name="Bhatnagar D."/>
            <person name="Cleveland T.E."/>
            <person name="Fedorova N.D."/>
            <person name="Gotoh O."/>
            <person name="Horikawa H."/>
            <person name="Hosoyama A."/>
            <person name="Ichinomiya M."/>
            <person name="Igarashi R."/>
            <person name="Iwashita K."/>
            <person name="Juvvadi P.R."/>
            <person name="Kato M."/>
            <person name="Kato Y."/>
            <person name="Kin T."/>
            <person name="Kokubun A."/>
            <person name="Maeda H."/>
            <person name="Maeyama N."/>
            <person name="Maruyama J."/>
            <person name="Nagasaki H."/>
            <person name="Nakajima T."/>
            <person name="Oda K."/>
            <person name="Okada K."/>
            <person name="Paulsen I."/>
            <person name="Sakamoto K."/>
            <person name="Sawano T."/>
            <person name="Takahashi M."/>
            <person name="Takase K."/>
            <person name="Terabayashi Y."/>
            <person name="Wortman J."/>
            <person name="Yamada O."/>
            <person name="Yamagata Y."/>
            <person name="Anazawa H."/>
            <person name="Hata Y."/>
            <person name="Koide Y."/>
            <person name="Komori T."/>
            <person name="Koyama Y."/>
            <person name="Minetoki T."/>
            <person name="Suharnan S."/>
            <person name="Tanaka A."/>
            <person name="Isono K."/>
            <person name="Kuhara S."/>
            <person name="Ogasawara N."/>
            <person name="Kikuchi H."/>
        </authorList>
    </citation>
    <scope>NUCLEOTIDE SEQUENCE [LARGE SCALE GENOMIC DNA]</scope>
    <source>
        <strain evidence="2">ATCC 42149 / RIB 40</strain>
    </source>
</reference>
<gene>
    <name evidence="1" type="ORF">AO090009000344</name>
</gene>
<dbReference type="HOGENOM" id="CLU_1053677_0_0_1"/>
<proteinExistence type="predicted"/>
<organism evidence="1 2">
    <name type="scientific">Aspergillus oryzae (strain ATCC 42149 / RIB 40)</name>
    <name type="common">Yellow koji mold</name>
    <dbReference type="NCBI Taxonomy" id="510516"/>
    <lineage>
        <taxon>Eukaryota</taxon>
        <taxon>Fungi</taxon>
        <taxon>Dikarya</taxon>
        <taxon>Ascomycota</taxon>
        <taxon>Pezizomycotina</taxon>
        <taxon>Eurotiomycetes</taxon>
        <taxon>Eurotiomycetidae</taxon>
        <taxon>Eurotiales</taxon>
        <taxon>Aspergillaceae</taxon>
        <taxon>Aspergillus</taxon>
        <taxon>Aspergillus subgen. Circumdati</taxon>
    </lineage>
</organism>
<dbReference type="GeneID" id="5988750"/>
<evidence type="ECO:0000313" key="1">
    <source>
        <dbReference type="EMBL" id="BAE54818.1"/>
    </source>
</evidence>
<protein>
    <submittedName>
        <fullName evidence="1">DNA, SC009</fullName>
    </submittedName>
</protein>
<name>Q2UUE7_ASPOR</name>
<keyword evidence="2" id="KW-1185">Reference proteome</keyword>
<evidence type="ECO:0000313" key="2">
    <source>
        <dbReference type="Proteomes" id="UP000006564"/>
    </source>
</evidence>
<sequence>MFNEKVPGHFFQLKGDLAEILEQYHRRAIALVERRSVTKESKDMLDKALSICCKSMGEQLGSLEQSMISKQKEINRMFAETIRTKLMPTYEECAEQKGESLQFLSHKGVINGKKSSLSLFLSPTIHRILSSDLIPQVLAPSPVRNLMTQEGARNSVNMLQTSARRVTKGLTSLLESTGADIEALIDTTVDQVSRDYRIAIIDPRVRKLSQQQIELKNKITNIIQTAETEVHLDQHLGLSNHQELSAEILKHEGVANIKEENMQA</sequence>